<dbReference type="OrthoDB" id="538223at2759"/>
<keyword evidence="2" id="KW-0677">Repeat</keyword>
<dbReference type="SMART" id="SM00320">
    <property type="entry name" value="WD40"/>
    <property type="match status" value="5"/>
</dbReference>
<dbReference type="PROSITE" id="PS50082">
    <property type="entry name" value="WD_REPEATS_2"/>
    <property type="match status" value="5"/>
</dbReference>
<feature type="non-terminal residue" evidence="4">
    <location>
        <position position="233"/>
    </location>
</feature>
<evidence type="ECO:0000256" key="1">
    <source>
        <dbReference type="ARBA" id="ARBA00022574"/>
    </source>
</evidence>
<dbReference type="Gene3D" id="2.130.10.10">
    <property type="entry name" value="YVTN repeat-like/Quinoprotein amine dehydrogenase"/>
    <property type="match status" value="3"/>
</dbReference>
<dbReference type="AlphaFoldDB" id="A0A4P9VVR9"/>
<keyword evidence="5" id="KW-1185">Reference proteome</keyword>
<dbReference type="CDD" id="cd00200">
    <property type="entry name" value="WD40"/>
    <property type="match status" value="1"/>
</dbReference>
<dbReference type="InterPro" id="IPR019775">
    <property type="entry name" value="WD40_repeat_CS"/>
</dbReference>
<evidence type="ECO:0000256" key="2">
    <source>
        <dbReference type="ARBA" id="ARBA00022737"/>
    </source>
</evidence>
<dbReference type="Pfam" id="PF00400">
    <property type="entry name" value="WD40"/>
    <property type="match status" value="5"/>
</dbReference>
<evidence type="ECO:0000313" key="4">
    <source>
        <dbReference type="EMBL" id="RKO83771.1"/>
    </source>
</evidence>
<evidence type="ECO:0000256" key="3">
    <source>
        <dbReference type="PROSITE-ProRule" id="PRU00221"/>
    </source>
</evidence>
<evidence type="ECO:0000313" key="5">
    <source>
        <dbReference type="Proteomes" id="UP000269721"/>
    </source>
</evidence>
<name>A0A4P9VVR9_9FUNG</name>
<dbReference type="InterPro" id="IPR036322">
    <property type="entry name" value="WD40_repeat_dom_sf"/>
</dbReference>
<dbReference type="PRINTS" id="PR00320">
    <property type="entry name" value="GPROTEINBRPT"/>
</dbReference>
<dbReference type="InterPro" id="IPR020472">
    <property type="entry name" value="WD40_PAC1"/>
</dbReference>
<gene>
    <name evidence="4" type="ORF">BDK51DRAFT_13789</name>
</gene>
<proteinExistence type="predicted"/>
<feature type="repeat" description="WD" evidence="3">
    <location>
        <begin position="123"/>
        <end position="154"/>
    </location>
</feature>
<protein>
    <submittedName>
        <fullName evidence="4">WD40-repeat-containing domain protein</fullName>
    </submittedName>
</protein>
<dbReference type="InterPro" id="IPR001680">
    <property type="entry name" value="WD40_rpt"/>
</dbReference>
<feature type="repeat" description="WD" evidence="3">
    <location>
        <begin position="72"/>
        <end position="112"/>
    </location>
</feature>
<sequence>HDSDINCIQISRDGALLGTGGNDKKLILYDSKTGACVASATLVGCNQAVMCVSFNATSDHVLGTSNDNAHTLTGHIGKVYAARFTDSNRVISGSHDRTIKLWDLAKGYCIKTIFTLSSCNDLISLDGDGTVIVSGHLDNNLRIWDTRSGNLVKEVTGIHSGQITGVEASPSSPDGQYVASGSADGALYFWNAAQGRVEKVLREHRSPVCGVVWNPNGGSSVCSADKDKTIVVW</sequence>
<dbReference type="PROSITE" id="PS50294">
    <property type="entry name" value="WD_REPEATS_REGION"/>
    <property type="match status" value="2"/>
</dbReference>
<reference evidence="5" key="1">
    <citation type="journal article" date="2018" name="Nat. Microbiol.">
        <title>Leveraging single-cell genomics to expand the fungal tree of life.</title>
        <authorList>
            <person name="Ahrendt S.R."/>
            <person name="Quandt C.A."/>
            <person name="Ciobanu D."/>
            <person name="Clum A."/>
            <person name="Salamov A."/>
            <person name="Andreopoulos B."/>
            <person name="Cheng J.F."/>
            <person name="Woyke T."/>
            <person name="Pelin A."/>
            <person name="Henrissat B."/>
            <person name="Reynolds N.K."/>
            <person name="Benny G.L."/>
            <person name="Smith M.E."/>
            <person name="James T.Y."/>
            <person name="Grigoriev I.V."/>
        </authorList>
    </citation>
    <scope>NUCLEOTIDE SEQUENCE [LARGE SCALE GENOMIC DNA]</scope>
</reference>
<dbReference type="SUPFAM" id="SSF50978">
    <property type="entry name" value="WD40 repeat-like"/>
    <property type="match status" value="1"/>
</dbReference>
<accession>A0A4P9VVR9</accession>
<keyword evidence="1 3" id="KW-0853">WD repeat</keyword>
<dbReference type="PROSITE" id="PS00678">
    <property type="entry name" value="WD_REPEATS_1"/>
    <property type="match status" value="2"/>
</dbReference>
<dbReference type="PANTHER" id="PTHR19848">
    <property type="entry name" value="WD40 REPEAT PROTEIN"/>
    <property type="match status" value="1"/>
</dbReference>
<organism evidence="4 5">
    <name type="scientific">Blyttiomyces helicus</name>
    <dbReference type="NCBI Taxonomy" id="388810"/>
    <lineage>
        <taxon>Eukaryota</taxon>
        <taxon>Fungi</taxon>
        <taxon>Fungi incertae sedis</taxon>
        <taxon>Chytridiomycota</taxon>
        <taxon>Chytridiomycota incertae sedis</taxon>
        <taxon>Chytridiomycetes</taxon>
        <taxon>Chytridiomycetes incertae sedis</taxon>
        <taxon>Blyttiomyces</taxon>
    </lineage>
</organism>
<feature type="repeat" description="WD" evidence="3">
    <location>
        <begin position="1"/>
        <end position="39"/>
    </location>
</feature>
<dbReference type="PANTHER" id="PTHR19848:SF8">
    <property type="entry name" value="F-BOX AND WD REPEAT DOMAIN CONTAINING 7"/>
    <property type="match status" value="1"/>
</dbReference>
<feature type="non-terminal residue" evidence="4">
    <location>
        <position position="1"/>
    </location>
</feature>
<dbReference type="Proteomes" id="UP000269721">
    <property type="component" value="Unassembled WGS sequence"/>
</dbReference>
<feature type="repeat" description="WD" evidence="3">
    <location>
        <begin position="156"/>
        <end position="200"/>
    </location>
</feature>
<dbReference type="InterPro" id="IPR015943">
    <property type="entry name" value="WD40/YVTN_repeat-like_dom_sf"/>
</dbReference>
<feature type="repeat" description="WD" evidence="3">
    <location>
        <begin position="201"/>
        <end position="233"/>
    </location>
</feature>
<dbReference type="EMBL" id="ML000861">
    <property type="protein sequence ID" value="RKO83771.1"/>
    <property type="molecule type" value="Genomic_DNA"/>
</dbReference>